<dbReference type="GO" id="GO:0005886">
    <property type="term" value="C:plasma membrane"/>
    <property type="evidence" value="ECO:0007669"/>
    <property type="project" value="UniProtKB-SubCell"/>
</dbReference>
<dbReference type="PANTHER" id="PTHR42920">
    <property type="entry name" value="OS03G0707200 PROTEIN-RELATED"/>
    <property type="match status" value="1"/>
</dbReference>
<accession>F3YXT9</accession>
<feature type="transmembrane region" description="Helical" evidence="6">
    <location>
        <begin position="242"/>
        <end position="263"/>
    </location>
</feature>
<feature type="transmembrane region" description="Helical" evidence="6">
    <location>
        <begin position="100"/>
        <end position="119"/>
    </location>
</feature>
<dbReference type="Proteomes" id="UP000007844">
    <property type="component" value="Chromosome"/>
</dbReference>
<feature type="transmembrane region" description="Helical" evidence="6">
    <location>
        <begin position="212"/>
        <end position="230"/>
    </location>
</feature>
<dbReference type="AlphaFoldDB" id="F3YXT9"/>
<keyword evidence="5 6" id="KW-0472">Membrane</keyword>
<evidence type="ECO:0000256" key="3">
    <source>
        <dbReference type="ARBA" id="ARBA00022692"/>
    </source>
</evidence>
<evidence type="ECO:0000256" key="6">
    <source>
        <dbReference type="SAM" id="Phobius"/>
    </source>
</evidence>
<keyword evidence="3 6" id="KW-0812">Transmembrane</keyword>
<feature type="domain" description="EamA" evidence="7">
    <location>
        <begin position="151"/>
        <end position="283"/>
    </location>
</feature>
<evidence type="ECO:0000256" key="2">
    <source>
        <dbReference type="ARBA" id="ARBA00022475"/>
    </source>
</evidence>
<evidence type="ECO:0000259" key="7">
    <source>
        <dbReference type="Pfam" id="PF00892"/>
    </source>
</evidence>
<dbReference type="InterPro" id="IPR037185">
    <property type="entry name" value="EmrE-like"/>
</dbReference>
<dbReference type="InterPro" id="IPR000620">
    <property type="entry name" value="EamA_dom"/>
</dbReference>
<keyword evidence="9" id="KW-1185">Reference proteome</keyword>
<dbReference type="InterPro" id="IPR051258">
    <property type="entry name" value="Diverse_Substrate_Transporter"/>
</dbReference>
<dbReference type="PANTHER" id="PTHR42920:SF5">
    <property type="entry name" value="EAMA DOMAIN-CONTAINING PROTEIN"/>
    <property type="match status" value="1"/>
</dbReference>
<feature type="domain" description="EamA" evidence="7">
    <location>
        <begin position="9"/>
        <end position="142"/>
    </location>
</feature>
<proteinExistence type="predicted"/>
<dbReference type="SUPFAM" id="SSF103481">
    <property type="entry name" value="Multidrug resistance efflux transporter EmrE"/>
    <property type="match status" value="2"/>
</dbReference>
<dbReference type="STRING" id="690850.Desaf_2317"/>
<sequence length="301" mass="31296">MRARELRADGLLLLTALIWGVAFVAQRVGMDHVGPMTFNGVRFALGALVLAPFALRRPTSGNPSGMSTKAALLGGLLAGLALFAGASFQQVGIMYTTAGNAGFITGLYVVFVPILGLLWKQRPTLGVWIGALLAAMGLYLLSITDGFTMSAGDLLVLVCAFCFAGHVLVIGWLAPKIPVLRLSVLQYACCAVFSFIAAAFTEEIRLADIAEAAIPILYGGLMSVGVAYTLQVVAQKDAPPAHASILLSLEGAFAALAGGLLLGETMTTRGITGCGLMLAGMLLAQLWPEQARKPAEASASV</sequence>
<protein>
    <recommendedName>
        <fullName evidence="7">EamA domain-containing protein</fullName>
    </recommendedName>
</protein>
<feature type="transmembrane region" description="Helical" evidence="6">
    <location>
        <begin position="154"/>
        <end position="174"/>
    </location>
</feature>
<keyword evidence="2" id="KW-1003">Cell membrane</keyword>
<evidence type="ECO:0000256" key="4">
    <source>
        <dbReference type="ARBA" id="ARBA00022989"/>
    </source>
</evidence>
<name>F3YXT9_DESAF</name>
<feature type="transmembrane region" description="Helical" evidence="6">
    <location>
        <begin position="180"/>
        <end position="200"/>
    </location>
</feature>
<evidence type="ECO:0000256" key="5">
    <source>
        <dbReference type="ARBA" id="ARBA00023136"/>
    </source>
</evidence>
<feature type="transmembrane region" description="Helical" evidence="6">
    <location>
        <begin position="270"/>
        <end position="287"/>
    </location>
</feature>
<dbReference type="RefSeq" id="WP_014260349.1">
    <property type="nucleotide sequence ID" value="NC_016629.1"/>
</dbReference>
<dbReference type="Pfam" id="PF00892">
    <property type="entry name" value="EamA"/>
    <property type="match status" value="2"/>
</dbReference>
<keyword evidence="4 6" id="KW-1133">Transmembrane helix</keyword>
<reference evidence="8 9" key="1">
    <citation type="journal article" date="2011" name="J. Bacteriol.">
        <title>Genome sequence of the mercury-methylating and pleomorphic Desulfovibrio africanus Strain Walvis Bay.</title>
        <authorList>
            <person name="Brown S.D."/>
            <person name="Wall J.D."/>
            <person name="Kucken A.M."/>
            <person name="Gilmour C.C."/>
            <person name="Podar M."/>
            <person name="Brandt C.C."/>
            <person name="Teshima H."/>
            <person name="Detter J.C."/>
            <person name="Han C.S."/>
            <person name="Land M.L."/>
            <person name="Lucas S."/>
            <person name="Han J."/>
            <person name="Pennacchio L."/>
            <person name="Nolan M."/>
            <person name="Pitluck S."/>
            <person name="Woyke T."/>
            <person name="Goodwin L."/>
            <person name="Palumbo A.V."/>
            <person name="Elias D.A."/>
        </authorList>
    </citation>
    <scope>NUCLEOTIDE SEQUENCE [LARGE SCALE GENOMIC DNA]</scope>
    <source>
        <strain evidence="8 9">Walvis Bay</strain>
    </source>
</reference>
<evidence type="ECO:0000256" key="1">
    <source>
        <dbReference type="ARBA" id="ARBA00004651"/>
    </source>
</evidence>
<feature type="transmembrane region" description="Helical" evidence="6">
    <location>
        <begin position="70"/>
        <end position="88"/>
    </location>
</feature>
<dbReference type="EMBL" id="CP003221">
    <property type="protein sequence ID" value="EGJ50641.1"/>
    <property type="molecule type" value="Genomic_DNA"/>
</dbReference>
<feature type="transmembrane region" description="Helical" evidence="6">
    <location>
        <begin position="125"/>
        <end position="142"/>
    </location>
</feature>
<dbReference type="eggNOG" id="COG0697">
    <property type="taxonomic scope" value="Bacteria"/>
</dbReference>
<evidence type="ECO:0000313" key="9">
    <source>
        <dbReference type="Proteomes" id="UP000007844"/>
    </source>
</evidence>
<feature type="transmembrane region" description="Helical" evidence="6">
    <location>
        <begin position="37"/>
        <end position="55"/>
    </location>
</feature>
<evidence type="ECO:0000313" key="8">
    <source>
        <dbReference type="EMBL" id="EGJ50641.1"/>
    </source>
</evidence>
<comment type="subcellular location">
    <subcellularLocation>
        <location evidence="1">Cell membrane</location>
        <topology evidence="1">Multi-pass membrane protein</topology>
    </subcellularLocation>
</comment>
<gene>
    <name evidence="8" type="ORF">Desaf_2317</name>
</gene>
<dbReference type="KEGG" id="daf:Desaf_2317"/>
<feature type="transmembrane region" description="Helical" evidence="6">
    <location>
        <begin position="6"/>
        <end position="25"/>
    </location>
</feature>
<dbReference type="HOGENOM" id="CLU_033863_21_2_7"/>
<organism evidence="8 9">
    <name type="scientific">Desulfocurvibacter africanus subsp. africanus str. Walvis Bay</name>
    <dbReference type="NCBI Taxonomy" id="690850"/>
    <lineage>
        <taxon>Bacteria</taxon>
        <taxon>Pseudomonadati</taxon>
        <taxon>Thermodesulfobacteriota</taxon>
        <taxon>Desulfovibrionia</taxon>
        <taxon>Desulfovibrionales</taxon>
        <taxon>Desulfovibrionaceae</taxon>
        <taxon>Desulfocurvibacter</taxon>
    </lineage>
</organism>